<dbReference type="RefSeq" id="WP_123608142.1">
    <property type="nucleotide sequence ID" value="NZ_RJVG01000002.1"/>
</dbReference>
<evidence type="ECO:0000259" key="18">
    <source>
        <dbReference type="PROSITE" id="PS51104"/>
    </source>
</evidence>
<evidence type="ECO:0000256" key="6">
    <source>
        <dbReference type="ARBA" id="ARBA00022448"/>
    </source>
</evidence>
<keyword evidence="20" id="KW-1185">Reference proteome</keyword>
<dbReference type="PANTHER" id="PTHR30181">
    <property type="entry name" value="MANNITOL PERMEASE IIC COMPONENT"/>
    <property type="match status" value="1"/>
</dbReference>
<dbReference type="InterPro" id="IPR013011">
    <property type="entry name" value="PTS_EIIB_2"/>
</dbReference>
<dbReference type="Proteomes" id="UP000273083">
    <property type="component" value="Unassembled WGS sequence"/>
</dbReference>
<keyword evidence="13 16" id="KW-1133">Transmembrane helix</keyword>
<comment type="function">
    <text evidence="2">The phosphoenolpyruvate-dependent sugar phosphotransferase system (sugar PTS), a major carbohydrate active transport system, catalyzes the phosphorylation of incoming sugar substrates concomitantly with their translocation across the cell membrane. The enzyme II CmtAB PTS system is involved in D-mannitol transport.</text>
</comment>
<evidence type="ECO:0000256" key="4">
    <source>
        <dbReference type="ARBA" id="ARBA00011909"/>
    </source>
</evidence>
<comment type="subcellular location">
    <subcellularLocation>
        <location evidence="3">Cell membrane</location>
        <topology evidence="3">Multi-pass membrane protein</topology>
    </subcellularLocation>
</comment>
<dbReference type="GO" id="GO:0022872">
    <property type="term" value="F:protein-N(PI)-phosphohistidine-mannitol phosphotransferase system transmembrane transporter activity"/>
    <property type="evidence" value="ECO:0007669"/>
    <property type="project" value="InterPro"/>
</dbReference>
<keyword evidence="9" id="KW-0762">Sugar transport</keyword>
<keyword evidence="10" id="KW-0808">Transferase</keyword>
<reference evidence="19 20" key="1">
    <citation type="submission" date="2018-11" db="EMBL/GenBank/DDBJ databases">
        <title>Genomic Encyclopedia of Type Strains, Phase IV (KMG-IV): sequencing the most valuable type-strain genomes for metagenomic binning, comparative biology and taxonomic classification.</title>
        <authorList>
            <person name="Goeker M."/>
        </authorList>
    </citation>
    <scope>NUCLEOTIDE SEQUENCE [LARGE SCALE GENOMIC DNA]</scope>
    <source>
        <strain evidence="19 20">DSM 26537</strain>
    </source>
</reference>
<dbReference type="AlphaFoldDB" id="A0A3N1XUZ0"/>
<dbReference type="InterPro" id="IPR029503">
    <property type="entry name" value="PTS_EIIB_mannitol"/>
</dbReference>
<evidence type="ECO:0000259" key="17">
    <source>
        <dbReference type="PROSITE" id="PS51099"/>
    </source>
</evidence>
<dbReference type="InterPro" id="IPR036095">
    <property type="entry name" value="PTS_EIIB-like_sf"/>
</dbReference>
<comment type="caution">
    <text evidence="19">The sequence shown here is derived from an EMBL/GenBank/DDBJ whole genome shotgun (WGS) entry which is preliminary data.</text>
</comment>
<dbReference type="OrthoDB" id="9814222at2"/>
<dbReference type="GO" id="GO:0005886">
    <property type="term" value="C:plasma membrane"/>
    <property type="evidence" value="ECO:0007669"/>
    <property type="project" value="UniProtKB-SubCell"/>
</dbReference>
<name>A0A3N1XUZ0_9FIRM</name>
<feature type="transmembrane region" description="Helical" evidence="16">
    <location>
        <begin position="157"/>
        <end position="177"/>
    </location>
</feature>
<evidence type="ECO:0000313" key="19">
    <source>
        <dbReference type="EMBL" id="ROR30434.1"/>
    </source>
</evidence>
<feature type="transmembrane region" description="Helical" evidence="16">
    <location>
        <begin position="75"/>
        <end position="107"/>
    </location>
</feature>
<feature type="transmembrane region" description="Helical" evidence="16">
    <location>
        <begin position="51"/>
        <end position="69"/>
    </location>
</feature>
<comment type="catalytic activity">
    <reaction evidence="1">
        <text>D-mannitol(out) + N(pros)-phospho-L-histidyl-[protein] = D-mannitol 1-phosphate(in) + L-histidyl-[protein]</text>
        <dbReference type="Rhea" id="RHEA:33363"/>
        <dbReference type="Rhea" id="RHEA-COMP:9745"/>
        <dbReference type="Rhea" id="RHEA-COMP:9746"/>
        <dbReference type="ChEBI" id="CHEBI:16899"/>
        <dbReference type="ChEBI" id="CHEBI:29979"/>
        <dbReference type="ChEBI" id="CHEBI:61381"/>
        <dbReference type="ChEBI" id="CHEBI:64837"/>
        <dbReference type="EC" id="2.7.1.197"/>
    </reaction>
</comment>
<feature type="domain" description="PTS EIIB type-2" evidence="17">
    <location>
        <begin position="371"/>
        <end position="459"/>
    </location>
</feature>
<organism evidence="19 20">
    <name type="scientific">Mobilisporobacter senegalensis</name>
    <dbReference type="NCBI Taxonomy" id="1329262"/>
    <lineage>
        <taxon>Bacteria</taxon>
        <taxon>Bacillati</taxon>
        <taxon>Bacillota</taxon>
        <taxon>Clostridia</taxon>
        <taxon>Lachnospirales</taxon>
        <taxon>Lachnospiraceae</taxon>
        <taxon>Mobilisporobacter</taxon>
    </lineage>
</organism>
<dbReference type="InterPro" id="IPR003352">
    <property type="entry name" value="PTS_EIIC"/>
</dbReference>
<dbReference type="CDD" id="cd05567">
    <property type="entry name" value="PTS_IIB_mannitol"/>
    <property type="match status" value="1"/>
</dbReference>
<evidence type="ECO:0000256" key="13">
    <source>
        <dbReference type="ARBA" id="ARBA00022989"/>
    </source>
</evidence>
<evidence type="ECO:0000256" key="15">
    <source>
        <dbReference type="ARBA" id="ARBA00033349"/>
    </source>
</evidence>
<evidence type="ECO:0000256" key="12">
    <source>
        <dbReference type="ARBA" id="ARBA00022692"/>
    </source>
</evidence>
<feature type="transmembrane region" description="Helical" evidence="16">
    <location>
        <begin position="308"/>
        <end position="330"/>
    </location>
</feature>
<dbReference type="NCBIfam" id="NF011663">
    <property type="entry name" value="PRK15083.1"/>
    <property type="match status" value="1"/>
</dbReference>
<dbReference type="InterPro" id="IPR004718">
    <property type="entry name" value="PTS_IIC_mtl"/>
</dbReference>
<sequence length="459" mass="47458">MKEKVQVFGRFFSGMVLPNIGAFIAWGLITALFIPTGWIPNEGLATLVGPMISYLLPLLIAYTGGNVVAGTRGGVIGVIATMGIIVGADIPMFLGAMIMGPVSAWIIKKFDKAVDGKIPAGFEMLVNNFSIGIIGAILAVLALKGIAPVVVGLNTALAAGVGFFVDNGLLPLASIFVEPAKVLFLNNAINHGILSPMGLEQVEELGKSIFFLVEANPGPGLGILLAYCIAGKGMAKSSAPGAIIIHFLGGIHEIYFPYILMNPVLVLAAMAGGASGIFTLNLLGGGLIAPASPGSIFAILMMTPKGGWFPIVAGVIVSTAVSCVVATPLLKIFGKEEDLDTAKDKIKDMKAASKGLVNKEAAVTVAVGKVEKIVFACDAGMGSSAMGATVLRKKLKEAGLGHITVVHSPVSSIPADAQVVVTHTDLGERAAHSNPNAKLVLIKNFLAAPEYDELVEELK</sequence>
<dbReference type="NCBIfam" id="TIGR00851">
    <property type="entry name" value="mtlA"/>
    <property type="match status" value="1"/>
</dbReference>
<dbReference type="PANTHER" id="PTHR30181:SF2">
    <property type="entry name" value="PTS SYSTEM MANNITOL-SPECIFIC EIICBA COMPONENT"/>
    <property type="match status" value="1"/>
</dbReference>
<dbReference type="GO" id="GO:0090563">
    <property type="term" value="F:protein-phosphocysteine-sugar phosphotransferase activity"/>
    <property type="evidence" value="ECO:0007669"/>
    <property type="project" value="TreeGrafter"/>
</dbReference>
<evidence type="ECO:0000256" key="9">
    <source>
        <dbReference type="ARBA" id="ARBA00022597"/>
    </source>
</evidence>
<evidence type="ECO:0000256" key="1">
    <source>
        <dbReference type="ARBA" id="ARBA00001655"/>
    </source>
</evidence>
<dbReference type="PROSITE" id="PS51099">
    <property type="entry name" value="PTS_EIIB_TYPE_2"/>
    <property type="match status" value="1"/>
</dbReference>
<dbReference type="InterPro" id="IPR050893">
    <property type="entry name" value="Sugar_PTS"/>
</dbReference>
<accession>A0A3N1XUZ0</accession>
<evidence type="ECO:0000256" key="8">
    <source>
        <dbReference type="ARBA" id="ARBA00022553"/>
    </source>
</evidence>
<dbReference type="Gene3D" id="3.40.50.2300">
    <property type="match status" value="1"/>
</dbReference>
<evidence type="ECO:0000256" key="3">
    <source>
        <dbReference type="ARBA" id="ARBA00004651"/>
    </source>
</evidence>
<evidence type="ECO:0000256" key="2">
    <source>
        <dbReference type="ARBA" id="ARBA00002434"/>
    </source>
</evidence>
<proteinExistence type="predicted"/>
<dbReference type="Pfam" id="PF02302">
    <property type="entry name" value="PTS_IIB"/>
    <property type="match status" value="1"/>
</dbReference>
<evidence type="ECO:0000256" key="5">
    <source>
        <dbReference type="ARBA" id="ARBA00021825"/>
    </source>
</evidence>
<feature type="domain" description="PTS EIIC type-2" evidence="18">
    <location>
        <begin position="8"/>
        <end position="339"/>
    </location>
</feature>
<keyword evidence="11" id="KW-0598">Phosphotransferase system</keyword>
<dbReference type="Pfam" id="PF02378">
    <property type="entry name" value="PTS_EIIC"/>
    <property type="match status" value="1"/>
</dbReference>
<evidence type="ECO:0000313" key="20">
    <source>
        <dbReference type="Proteomes" id="UP000273083"/>
    </source>
</evidence>
<dbReference type="EC" id="2.7.1.197" evidence="4"/>
<keyword evidence="14 16" id="KW-0472">Membrane</keyword>
<keyword evidence="6" id="KW-0813">Transport</keyword>
<dbReference type="InterPro" id="IPR003501">
    <property type="entry name" value="PTS_EIIB_2/3"/>
</dbReference>
<dbReference type="PROSITE" id="PS51104">
    <property type="entry name" value="PTS_EIIC_TYPE_2"/>
    <property type="match status" value="1"/>
</dbReference>
<feature type="transmembrane region" description="Helical" evidence="16">
    <location>
        <begin position="264"/>
        <end position="288"/>
    </location>
</feature>
<protein>
    <recommendedName>
        <fullName evidence="5">PTS system mannitol-specific EIICB component</fullName>
        <ecNumber evidence="4">2.7.1.197</ecNumber>
    </recommendedName>
    <alternativeName>
        <fullName evidence="15">EIICB-Mtl</fullName>
    </alternativeName>
</protein>
<gene>
    <name evidence="19" type="ORF">EDD66_10285</name>
</gene>
<dbReference type="InterPro" id="IPR013014">
    <property type="entry name" value="PTS_EIIC_2"/>
</dbReference>
<evidence type="ECO:0000256" key="11">
    <source>
        <dbReference type="ARBA" id="ARBA00022683"/>
    </source>
</evidence>
<evidence type="ECO:0000256" key="16">
    <source>
        <dbReference type="SAM" id="Phobius"/>
    </source>
</evidence>
<evidence type="ECO:0000256" key="10">
    <source>
        <dbReference type="ARBA" id="ARBA00022679"/>
    </source>
</evidence>
<keyword evidence="12 16" id="KW-0812">Transmembrane</keyword>
<dbReference type="SUPFAM" id="SSF52794">
    <property type="entry name" value="PTS system IIB component-like"/>
    <property type="match status" value="1"/>
</dbReference>
<feature type="transmembrane region" description="Helical" evidence="16">
    <location>
        <begin position="128"/>
        <end position="151"/>
    </location>
</feature>
<evidence type="ECO:0000256" key="7">
    <source>
        <dbReference type="ARBA" id="ARBA00022475"/>
    </source>
</evidence>
<dbReference type="EMBL" id="RJVG01000002">
    <property type="protein sequence ID" value="ROR30434.1"/>
    <property type="molecule type" value="Genomic_DNA"/>
</dbReference>
<keyword evidence="7" id="KW-1003">Cell membrane</keyword>
<keyword evidence="8" id="KW-0597">Phosphoprotein</keyword>
<evidence type="ECO:0000256" key="14">
    <source>
        <dbReference type="ARBA" id="ARBA00023136"/>
    </source>
</evidence>
<dbReference type="GO" id="GO:0009401">
    <property type="term" value="P:phosphoenolpyruvate-dependent sugar phosphotransferase system"/>
    <property type="evidence" value="ECO:0007669"/>
    <property type="project" value="UniProtKB-KW"/>
</dbReference>